<reference evidence="5" key="1">
    <citation type="journal article" date="2019" name="Int. J. Syst. Evol. Microbiol.">
        <title>The Global Catalogue of Microorganisms (GCM) 10K type strain sequencing project: providing services to taxonomists for standard genome sequencing and annotation.</title>
        <authorList>
            <consortium name="The Broad Institute Genomics Platform"/>
            <consortium name="The Broad Institute Genome Sequencing Center for Infectious Disease"/>
            <person name="Wu L."/>
            <person name="Ma J."/>
        </authorList>
    </citation>
    <scope>NUCLEOTIDE SEQUENCE [LARGE SCALE GENOMIC DNA]</scope>
    <source>
        <strain evidence="5">CCUG 50347</strain>
    </source>
</reference>
<dbReference type="Pfam" id="PF01361">
    <property type="entry name" value="Tautomerase"/>
    <property type="match status" value="1"/>
</dbReference>
<dbReference type="SUPFAM" id="SSF55331">
    <property type="entry name" value="Tautomerase/MIF"/>
    <property type="match status" value="1"/>
</dbReference>
<keyword evidence="2" id="KW-0413">Isomerase</keyword>
<name>A0ABV9RMP2_9PSEU</name>
<evidence type="ECO:0000256" key="2">
    <source>
        <dbReference type="ARBA" id="ARBA00023235"/>
    </source>
</evidence>
<dbReference type="Proteomes" id="UP001595909">
    <property type="component" value="Unassembled WGS sequence"/>
</dbReference>
<sequence>MPVLEVHLVDGDHSPAEHARLLEILSRRYAEVLESPLERVRAYVTVHAREHWATGGETATNPDSEPAPYFTAIVLEGRPVEQRHRLLAELTDLIVDVLGATRSRVRGRIIQVPPDDWAIGGVPASGARRDEIAARRR</sequence>
<comment type="caution">
    <text evidence="4">The sequence shown here is derived from an EMBL/GenBank/DDBJ whole genome shotgun (WGS) entry which is preliminary data.</text>
</comment>
<feature type="domain" description="4-oxalocrotonate tautomerase-like" evidence="3">
    <location>
        <begin position="74"/>
        <end position="123"/>
    </location>
</feature>
<proteinExistence type="inferred from homology"/>
<accession>A0ABV9RMP2</accession>
<gene>
    <name evidence="4" type="ORF">ACFPEL_23575</name>
</gene>
<evidence type="ECO:0000313" key="4">
    <source>
        <dbReference type="EMBL" id="MFC4835411.1"/>
    </source>
</evidence>
<evidence type="ECO:0000256" key="1">
    <source>
        <dbReference type="ARBA" id="ARBA00006723"/>
    </source>
</evidence>
<dbReference type="Gene3D" id="3.30.429.10">
    <property type="entry name" value="Macrophage Migration Inhibitory Factor"/>
    <property type="match status" value="2"/>
</dbReference>
<evidence type="ECO:0000259" key="3">
    <source>
        <dbReference type="Pfam" id="PF01361"/>
    </source>
</evidence>
<comment type="similarity">
    <text evidence="1">Belongs to the 4-oxalocrotonate tautomerase family.</text>
</comment>
<keyword evidence="5" id="KW-1185">Reference proteome</keyword>
<dbReference type="EMBL" id="JBHSIM010000049">
    <property type="protein sequence ID" value="MFC4835411.1"/>
    <property type="molecule type" value="Genomic_DNA"/>
</dbReference>
<dbReference type="InterPro" id="IPR004370">
    <property type="entry name" value="4-OT-like_dom"/>
</dbReference>
<organism evidence="4 5">
    <name type="scientific">Actinomycetospora chibensis</name>
    <dbReference type="NCBI Taxonomy" id="663606"/>
    <lineage>
        <taxon>Bacteria</taxon>
        <taxon>Bacillati</taxon>
        <taxon>Actinomycetota</taxon>
        <taxon>Actinomycetes</taxon>
        <taxon>Pseudonocardiales</taxon>
        <taxon>Pseudonocardiaceae</taxon>
        <taxon>Actinomycetospora</taxon>
    </lineage>
</organism>
<evidence type="ECO:0000313" key="5">
    <source>
        <dbReference type="Proteomes" id="UP001595909"/>
    </source>
</evidence>
<dbReference type="PANTHER" id="PTHR35530:SF1">
    <property type="entry name" value="2-HYDROXYMUCONATE TAUTOMERASE"/>
    <property type="match status" value="1"/>
</dbReference>
<dbReference type="InterPro" id="IPR014347">
    <property type="entry name" value="Tautomerase/MIF_sf"/>
</dbReference>
<dbReference type="PANTHER" id="PTHR35530">
    <property type="entry name" value="TAUTOMERASE-RELATED"/>
    <property type="match status" value="1"/>
</dbReference>
<dbReference type="RefSeq" id="WP_274187113.1">
    <property type="nucleotide sequence ID" value="NZ_BAABHN010000049.1"/>
</dbReference>
<protein>
    <submittedName>
        <fullName evidence="4">4-oxalocrotonate tautomerase family protein</fullName>
    </submittedName>
</protein>